<sequence>MCPSIILYESFNRISEWFLVVSWCIRGFRRGFLRGICDSRLYSSCINILKSFKFKNRWEVGIWRCSHDRMILERVIKGEMILVCYGTHGLAFFKAKIAIIVRFKRMVCLLMVWVLMLCVLMLCGWVVLSCIVVARAS</sequence>
<name>A0A0K2TCR0_LEPSM</name>
<reference evidence="2" key="1">
    <citation type="submission" date="2014-05" db="EMBL/GenBank/DDBJ databases">
        <authorList>
            <person name="Chronopoulou M."/>
        </authorList>
    </citation>
    <scope>NUCLEOTIDE SEQUENCE</scope>
    <source>
        <tissue evidence="2">Whole organism</tissue>
    </source>
</reference>
<dbReference type="EMBL" id="HACA01006275">
    <property type="protein sequence ID" value="CDW23636.1"/>
    <property type="molecule type" value="Transcribed_RNA"/>
</dbReference>
<keyword evidence="1" id="KW-0472">Membrane</keyword>
<proteinExistence type="predicted"/>
<evidence type="ECO:0000256" key="1">
    <source>
        <dbReference type="SAM" id="Phobius"/>
    </source>
</evidence>
<protein>
    <recommendedName>
        <fullName evidence="3">Transmembrane protein</fullName>
    </recommendedName>
</protein>
<organism evidence="2">
    <name type="scientific">Lepeophtheirus salmonis</name>
    <name type="common">Salmon louse</name>
    <name type="synonym">Caligus salmonis</name>
    <dbReference type="NCBI Taxonomy" id="72036"/>
    <lineage>
        <taxon>Eukaryota</taxon>
        <taxon>Metazoa</taxon>
        <taxon>Ecdysozoa</taxon>
        <taxon>Arthropoda</taxon>
        <taxon>Crustacea</taxon>
        <taxon>Multicrustacea</taxon>
        <taxon>Hexanauplia</taxon>
        <taxon>Copepoda</taxon>
        <taxon>Siphonostomatoida</taxon>
        <taxon>Caligidae</taxon>
        <taxon>Lepeophtheirus</taxon>
    </lineage>
</organism>
<keyword evidence="1" id="KW-0812">Transmembrane</keyword>
<evidence type="ECO:0008006" key="3">
    <source>
        <dbReference type="Google" id="ProtNLM"/>
    </source>
</evidence>
<feature type="transmembrane region" description="Helical" evidence="1">
    <location>
        <begin position="106"/>
        <end position="134"/>
    </location>
</feature>
<evidence type="ECO:0000313" key="2">
    <source>
        <dbReference type="EMBL" id="CDW23635.1"/>
    </source>
</evidence>
<dbReference type="AlphaFoldDB" id="A0A0K2TCR0"/>
<dbReference type="EMBL" id="HACA01006274">
    <property type="protein sequence ID" value="CDW23635.1"/>
    <property type="molecule type" value="Transcribed_RNA"/>
</dbReference>
<keyword evidence="1" id="KW-1133">Transmembrane helix</keyword>
<accession>A0A0K2TCR0</accession>